<name>A0A9W9IHC7_9EURO</name>
<protein>
    <submittedName>
        <fullName evidence="1">Uncharacterized protein</fullName>
    </submittedName>
</protein>
<reference evidence="1" key="1">
    <citation type="submission" date="2022-11" db="EMBL/GenBank/DDBJ databases">
        <authorList>
            <person name="Petersen C."/>
        </authorList>
    </citation>
    <scope>NUCLEOTIDE SEQUENCE</scope>
    <source>
        <strain evidence="1">IBT 26290</strain>
    </source>
</reference>
<reference evidence="1" key="2">
    <citation type="journal article" date="2023" name="IMA Fungus">
        <title>Comparative genomic study of the Penicillium genus elucidates a diverse pangenome and 15 lateral gene transfer events.</title>
        <authorList>
            <person name="Petersen C."/>
            <person name="Sorensen T."/>
            <person name="Nielsen M.R."/>
            <person name="Sondergaard T.E."/>
            <person name="Sorensen J.L."/>
            <person name="Fitzpatrick D.A."/>
            <person name="Frisvad J.C."/>
            <person name="Nielsen K.L."/>
        </authorList>
    </citation>
    <scope>NUCLEOTIDE SEQUENCE</scope>
    <source>
        <strain evidence="1">IBT 26290</strain>
    </source>
</reference>
<dbReference type="GeneID" id="81423487"/>
<dbReference type="AlphaFoldDB" id="A0A9W9IHC7"/>
<keyword evidence="2" id="KW-1185">Reference proteome</keyword>
<organism evidence="1 2">
    <name type="scientific">Penicillium canariense</name>
    <dbReference type="NCBI Taxonomy" id="189055"/>
    <lineage>
        <taxon>Eukaryota</taxon>
        <taxon>Fungi</taxon>
        <taxon>Dikarya</taxon>
        <taxon>Ascomycota</taxon>
        <taxon>Pezizomycotina</taxon>
        <taxon>Eurotiomycetes</taxon>
        <taxon>Eurotiomycetidae</taxon>
        <taxon>Eurotiales</taxon>
        <taxon>Aspergillaceae</taxon>
        <taxon>Penicillium</taxon>
    </lineage>
</organism>
<accession>A0A9W9IHC7</accession>
<dbReference type="Proteomes" id="UP001149163">
    <property type="component" value="Unassembled WGS sequence"/>
</dbReference>
<evidence type="ECO:0000313" key="1">
    <source>
        <dbReference type="EMBL" id="KAJ5176309.1"/>
    </source>
</evidence>
<evidence type="ECO:0000313" key="2">
    <source>
        <dbReference type="Proteomes" id="UP001149163"/>
    </source>
</evidence>
<dbReference type="RefSeq" id="XP_056547917.1">
    <property type="nucleotide sequence ID" value="XM_056684311.1"/>
</dbReference>
<comment type="caution">
    <text evidence="1">The sequence shown here is derived from an EMBL/GenBank/DDBJ whole genome shotgun (WGS) entry which is preliminary data.</text>
</comment>
<gene>
    <name evidence="1" type="ORF">N7482_002186</name>
</gene>
<proteinExistence type="predicted"/>
<sequence>MFDEVVDPTMGVVINFRRKRKARPVVLTRAAVIGKLAGKFTCTLETRRHELLRLSGVQLVMSAGSRAIGLDHRRFLVGQGA</sequence>
<dbReference type="EMBL" id="JAPQKN010000001">
    <property type="protein sequence ID" value="KAJ5176309.1"/>
    <property type="molecule type" value="Genomic_DNA"/>
</dbReference>